<dbReference type="AlphaFoldDB" id="A0A3N0Z098"/>
<organism evidence="2 3">
    <name type="scientific">Anabarilius grahami</name>
    <name type="common">Kanglang fish</name>
    <name type="synonym">Barilius grahami</name>
    <dbReference type="NCBI Taxonomy" id="495550"/>
    <lineage>
        <taxon>Eukaryota</taxon>
        <taxon>Metazoa</taxon>
        <taxon>Chordata</taxon>
        <taxon>Craniata</taxon>
        <taxon>Vertebrata</taxon>
        <taxon>Euteleostomi</taxon>
        <taxon>Actinopterygii</taxon>
        <taxon>Neopterygii</taxon>
        <taxon>Teleostei</taxon>
        <taxon>Ostariophysi</taxon>
        <taxon>Cypriniformes</taxon>
        <taxon>Xenocyprididae</taxon>
        <taxon>Xenocypridinae</taxon>
        <taxon>Xenocypridinae incertae sedis</taxon>
        <taxon>Anabarilius</taxon>
    </lineage>
</organism>
<keyword evidence="3" id="KW-1185">Reference proteome</keyword>
<dbReference type="Proteomes" id="UP000281406">
    <property type="component" value="Unassembled WGS sequence"/>
</dbReference>
<feature type="compositionally biased region" description="Low complexity" evidence="1">
    <location>
        <begin position="233"/>
        <end position="244"/>
    </location>
</feature>
<dbReference type="EMBL" id="RJVU01018281">
    <property type="protein sequence ID" value="ROL51870.1"/>
    <property type="molecule type" value="Genomic_DNA"/>
</dbReference>
<reference evidence="2 3" key="1">
    <citation type="submission" date="2018-10" db="EMBL/GenBank/DDBJ databases">
        <title>Genome assembly for a Yunnan-Guizhou Plateau 3E fish, Anabarilius grahami (Regan), and its evolutionary and genetic applications.</title>
        <authorList>
            <person name="Jiang W."/>
        </authorList>
    </citation>
    <scope>NUCLEOTIDE SEQUENCE [LARGE SCALE GENOMIC DNA]</scope>
    <source>
        <strain evidence="2">AG-KIZ</strain>
        <tissue evidence="2">Muscle</tissue>
    </source>
</reference>
<evidence type="ECO:0000313" key="2">
    <source>
        <dbReference type="EMBL" id="ROL51870.1"/>
    </source>
</evidence>
<protein>
    <submittedName>
        <fullName evidence="2">Uncharacterized protein</fullName>
    </submittedName>
</protein>
<gene>
    <name evidence="2" type="ORF">DPX16_19389</name>
</gene>
<feature type="compositionally biased region" description="Polar residues" evidence="1">
    <location>
        <begin position="137"/>
        <end position="147"/>
    </location>
</feature>
<feature type="region of interest" description="Disordered" evidence="1">
    <location>
        <begin position="66"/>
        <end position="105"/>
    </location>
</feature>
<comment type="caution">
    <text evidence="2">The sequence shown here is derived from an EMBL/GenBank/DDBJ whole genome shotgun (WGS) entry which is preliminary data.</text>
</comment>
<feature type="region of interest" description="Disordered" evidence="1">
    <location>
        <begin position="121"/>
        <end position="147"/>
    </location>
</feature>
<sequence>MVVFSTTPALASSPKENFAAFAEWVLVGNGSSFTISPVDITSHALHPEPSQPTLMNSYEMMLEPTVNSETKPATMYKPEPERRTDPTIAPEPEPRQTSDQVREPATLSVPVGLLLEFKGMEPSSSASSSKLRQSDSPASTDSLQPLGTSSDTTPLCGCALCLLFSIIAQASGSPGSISVNLSALSWLLPPSAPPDTIVLTAPPGSLVPPAQPWSDFTLPTPRTYKPSAVLHLSTPSTPSGSTFPPASPQSSGTLAPP</sequence>
<feature type="compositionally biased region" description="Low complexity" evidence="1">
    <location>
        <begin position="123"/>
        <end position="136"/>
    </location>
</feature>
<accession>A0A3N0Z098</accession>
<feature type="compositionally biased region" description="Basic and acidic residues" evidence="1">
    <location>
        <begin position="92"/>
        <end position="102"/>
    </location>
</feature>
<feature type="region of interest" description="Disordered" evidence="1">
    <location>
        <begin position="228"/>
        <end position="257"/>
    </location>
</feature>
<evidence type="ECO:0000313" key="3">
    <source>
        <dbReference type="Proteomes" id="UP000281406"/>
    </source>
</evidence>
<proteinExistence type="predicted"/>
<evidence type="ECO:0000256" key="1">
    <source>
        <dbReference type="SAM" id="MobiDB-lite"/>
    </source>
</evidence>
<name>A0A3N0Z098_ANAGA</name>